<name>A0AAX0WZQ2_9GAMM</name>
<keyword evidence="1" id="KW-0808">Transferase</keyword>
<accession>A0AAX0WZQ2</accession>
<dbReference type="GeneID" id="98063866"/>
<evidence type="ECO:0000313" key="1">
    <source>
        <dbReference type="EMBL" id="PNL62896.1"/>
    </source>
</evidence>
<reference evidence="1" key="1">
    <citation type="submission" date="2017-12" db="EMBL/GenBank/DDBJ databases">
        <title>FDA dAtabase for Regulatory Grade micrObial Sequences (FDA-ARGOS): Supporting development and validation of Infectious Disease Dx tests.</title>
        <authorList>
            <person name="Kerrigan L."/>
            <person name="Tallon L.J."/>
            <person name="Sadzewicz L."/>
            <person name="Sengamalay N."/>
            <person name="Ott S."/>
            <person name="Godinez A."/>
            <person name="Nagaraj S."/>
            <person name="Vavikolanu K."/>
            <person name="Vyas G."/>
            <person name="Nadendla S."/>
            <person name="Aluvathingal J."/>
            <person name="Sichtig H."/>
        </authorList>
    </citation>
    <scope>NUCLEOTIDE SEQUENCE [LARGE SCALE GENOMIC DNA]</scope>
    <source>
        <strain evidence="1">FDAARGOS_200</strain>
    </source>
</reference>
<keyword evidence="2" id="KW-1185">Reference proteome</keyword>
<dbReference type="GO" id="GO:0016740">
    <property type="term" value="F:transferase activity"/>
    <property type="evidence" value="ECO:0007669"/>
    <property type="project" value="UniProtKB-KW"/>
</dbReference>
<proteinExistence type="predicted"/>
<dbReference type="AlphaFoldDB" id="A0AAX0WZQ2"/>
<dbReference type="InterPro" id="IPR014942">
    <property type="entry name" value="AbiEii"/>
</dbReference>
<protein>
    <submittedName>
        <fullName evidence="1">Nucleotidyl transferase AbiEii/AbiGii toxin family protein</fullName>
    </submittedName>
</protein>
<evidence type="ECO:0000313" key="2">
    <source>
        <dbReference type="Proteomes" id="UP000192511"/>
    </source>
</evidence>
<sequence length="309" mass="35563">MLGELNEQQIRQTAIILGLPADFIRKDYFVTKAICLLVGISNDYFELVFQGGTSLSKGYGVISRLSEDIDFRVISKPACLNLGKDARRRELRLFRRALVESLINAGFDVQPQDIKVFYEGRYMSIRASFDGAQGIVYLKPHIAIDCFLGMLELAPEIRNISSMVKVTLGDTECDHQYFPVPCVALDETAAEKWVALSRRIVDANETARDSDKHLVRHLYDLHQLQQQNCLTENYYFVLEKVLEKEQEMFGCESSDSVYEKSISALHYLCSDKKWEEHWRFFLEQMVYQSEKPGFEQAIATVEKLNLRSQ</sequence>
<dbReference type="RefSeq" id="WP_019234434.1">
    <property type="nucleotide sequence ID" value="NZ_CAAAHR010000139.1"/>
</dbReference>
<dbReference type="Proteomes" id="UP000192511">
    <property type="component" value="Unassembled WGS sequence"/>
</dbReference>
<gene>
    <name evidence="1" type="ORF">A6J39_017755</name>
</gene>
<dbReference type="EMBL" id="NBTX02000004">
    <property type="protein sequence ID" value="PNL62896.1"/>
    <property type="molecule type" value="Genomic_DNA"/>
</dbReference>
<organism evidence="1 2">
    <name type="scientific">Legionella anisa</name>
    <dbReference type="NCBI Taxonomy" id="28082"/>
    <lineage>
        <taxon>Bacteria</taxon>
        <taxon>Pseudomonadati</taxon>
        <taxon>Pseudomonadota</taxon>
        <taxon>Gammaproteobacteria</taxon>
        <taxon>Legionellales</taxon>
        <taxon>Legionellaceae</taxon>
        <taxon>Legionella</taxon>
    </lineage>
</organism>
<dbReference type="Pfam" id="PF08843">
    <property type="entry name" value="AbiEii"/>
    <property type="match status" value="1"/>
</dbReference>
<comment type="caution">
    <text evidence="1">The sequence shown here is derived from an EMBL/GenBank/DDBJ whole genome shotgun (WGS) entry which is preliminary data.</text>
</comment>
<dbReference type="Gene3D" id="3.10.450.620">
    <property type="entry name" value="JHP933, nucleotidyltransferase-like core domain"/>
    <property type="match status" value="1"/>
</dbReference>